<evidence type="ECO:0008006" key="4">
    <source>
        <dbReference type="Google" id="ProtNLM"/>
    </source>
</evidence>
<gene>
    <name evidence="2" type="ORF">BFC18_00635</name>
</gene>
<organism evidence="2 3">
    <name type="scientific">Alteromonas confluentis</name>
    <dbReference type="NCBI Taxonomy" id="1656094"/>
    <lineage>
        <taxon>Bacteria</taxon>
        <taxon>Pseudomonadati</taxon>
        <taxon>Pseudomonadota</taxon>
        <taxon>Gammaproteobacteria</taxon>
        <taxon>Alteromonadales</taxon>
        <taxon>Alteromonadaceae</taxon>
        <taxon>Alteromonas/Salinimonas group</taxon>
        <taxon>Alteromonas</taxon>
    </lineage>
</organism>
<protein>
    <recommendedName>
        <fullName evidence="4">Peptidase</fullName>
    </recommendedName>
</protein>
<keyword evidence="3" id="KW-1185">Reference proteome</keyword>
<name>A0A1E7Z5M3_9ALTE</name>
<accession>A0A1E7Z5M3</accession>
<dbReference type="PANTHER" id="PTHR34219">
    <property type="entry name" value="IRON-REGULATED INNER MEMBRANE PROTEIN-RELATED"/>
    <property type="match status" value="1"/>
</dbReference>
<evidence type="ECO:0000256" key="1">
    <source>
        <dbReference type="SAM" id="Phobius"/>
    </source>
</evidence>
<feature type="transmembrane region" description="Helical" evidence="1">
    <location>
        <begin position="183"/>
        <end position="204"/>
    </location>
</feature>
<dbReference type="RefSeq" id="WP_070127629.1">
    <property type="nucleotide sequence ID" value="NZ_MDHN01000043.1"/>
</dbReference>
<dbReference type="InterPro" id="IPR005625">
    <property type="entry name" value="PepSY-ass_TM"/>
</dbReference>
<keyword evidence="1" id="KW-1133">Transmembrane helix</keyword>
<feature type="transmembrane region" description="Helical" evidence="1">
    <location>
        <begin position="377"/>
        <end position="395"/>
    </location>
</feature>
<dbReference type="Pfam" id="PF03929">
    <property type="entry name" value="PepSY_TM"/>
    <property type="match status" value="1"/>
</dbReference>
<keyword evidence="1" id="KW-0812">Transmembrane</keyword>
<sequence length="396" mass="45021">MNKQRWYRWHSLAGLPLAVLLCFIMLTGTLAVMSHELDWLTNPAVRAQPSNTPLNWPQYYRAALSSSDGNRIYQLAAPLHDGFAADTLLYDENNQRYHAYIDPVTYAHNGNGTWFNWQTLLRRIHRHLMMPLNIGLPIVSLTAFPLLLSLVSGLILHPKWWKGLWRLPRKQNSRVFWGDFHRFSGLWSSWLLVVISITGIWYFAEKYGLGATYPKDGSVISEHAKHNPVRVSPEIFDKLITTVQRERPELEIKSVFFPIKAGQPVRVEGQTSTLLVRNRADNMVFDPESGNLLSQRIAGDLSFHVRISEAADPLHFGVWGGYWSKTLYFFFGLLLTSLSVTGTIIYAHRVTKWRRNETPGLLSVIGIGFRGSRKTGLLSAVLLLICLALTLETLLA</sequence>
<feature type="transmembrane region" description="Helical" evidence="1">
    <location>
        <begin position="134"/>
        <end position="156"/>
    </location>
</feature>
<dbReference type="EMBL" id="MDHN01000043">
    <property type="protein sequence ID" value="OFC68777.1"/>
    <property type="molecule type" value="Genomic_DNA"/>
</dbReference>
<dbReference type="Proteomes" id="UP000175691">
    <property type="component" value="Unassembled WGS sequence"/>
</dbReference>
<evidence type="ECO:0000313" key="2">
    <source>
        <dbReference type="EMBL" id="OFC68777.1"/>
    </source>
</evidence>
<dbReference type="PANTHER" id="PTHR34219:SF8">
    <property type="entry name" value="PEPSY DOMAIN-CONTAINING PROTEIN"/>
    <property type="match status" value="1"/>
</dbReference>
<dbReference type="STRING" id="1656094.BFC18_00635"/>
<proteinExistence type="predicted"/>
<feature type="transmembrane region" description="Helical" evidence="1">
    <location>
        <begin position="327"/>
        <end position="347"/>
    </location>
</feature>
<comment type="caution">
    <text evidence="2">The sequence shown here is derived from an EMBL/GenBank/DDBJ whole genome shotgun (WGS) entry which is preliminary data.</text>
</comment>
<feature type="transmembrane region" description="Helical" evidence="1">
    <location>
        <begin position="12"/>
        <end position="33"/>
    </location>
</feature>
<evidence type="ECO:0000313" key="3">
    <source>
        <dbReference type="Proteomes" id="UP000175691"/>
    </source>
</evidence>
<dbReference type="OrthoDB" id="5294804at2"/>
<keyword evidence="1" id="KW-0472">Membrane</keyword>
<reference evidence="2 3" key="1">
    <citation type="submission" date="2016-08" db="EMBL/GenBank/DDBJ databases">
        <authorList>
            <person name="Seilhamer J.J."/>
        </authorList>
    </citation>
    <scope>NUCLEOTIDE SEQUENCE [LARGE SCALE GENOMIC DNA]</scope>
    <source>
        <strain evidence="2 3">KCTC 42603</strain>
    </source>
</reference>
<dbReference type="AlphaFoldDB" id="A0A1E7Z5M3"/>